<protein>
    <submittedName>
        <fullName evidence="2">Uncharacterized protein</fullName>
    </submittedName>
</protein>
<evidence type="ECO:0000313" key="2">
    <source>
        <dbReference type="EMBL" id="JAE25092.1"/>
    </source>
</evidence>
<dbReference type="EMBL" id="GBRH01172804">
    <property type="protein sequence ID" value="JAE25092.1"/>
    <property type="molecule type" value="Transcribed_RNA"/>
</dbReference>
<sequence>MVGLNTEPPTLSFRAASSDREDPKFSNMKCRCLEHINSEKNMFL</sequence>
<accession>A0A0A9GKW0</accession>
<feature type="region of interest" description="Disordered" evidence="1">
    <location>
        <begin position="1"/>
        <end position="24"/>
    </location>
</feature>
<proteinExistence type="predicted"/>
<reference evidence="2" key="1">
    <citation type="submission" date="2014-09" db="EMBL/GenBank/DDBJ databases">
        <authorList>
            <person name="Magalhaes I.L.F."/>
            <person name="Oliveira U."/>
            <person name="Santos F.R."/>
            <person name="Vidigal T.H.D.A."/>
            <person name="Brescovit A.D."/>
            <person name="Santos A.J."/>
        </authorList>
    </citation>
    <scope>NUCLEOTIDE SEQUENCE</scope>
    <source>
        <tissue evidence="2">Shoot tissue taken approximately 20 cm above the soil surface</tissue>
    </source>
</reference>
<dbReference type="AlphaFoldDB" id="A0A0A9GKW0"/>
<organism evidence="2">
    <name type="scientific">Arundo donax</name>
    <name type="common">Giant reed</name>
    <name type="synonym">Donax arundinaceus</name>
    <dbReference type="NCBI Taxonomy" id="35708"/>
    <lineage>
        <taxon>Eukaryota</taxon>
        <taxon>Viridiplantae</taxon>
        <taxon>Streptophyta</taxon>
        <taxon>Embryophyta</taxon>
        <taxon>Tracheophyta</taxon>
        <taxon>Spermatophyta</taxon>
        <taxon>Magnoliopsida</taxon>
        <taxon>Liliopsida</taxon>
        <taxon>Poales</taxon>
        <taxon>Poaceae</taxon>
        <taxon>PACMAD clade</taxon>
        <taxon>Arundinoideae</taxon>
        <taxon>Arundineae</taxon>
        <taxon>Arundo</taxon>
    </lineage>
</organism>
<evidence type="ECO:0000256" key="1">
    <source>
        <dbReference type="SAM" id="MobiDB-lite"/>
    </source>
</evidence>
<name>A0A0A9GKW0_ARUDO</name>
<reference evidence="2" key="2">
    <citation type="journal article" date="2015" name="Data Brief">
        <title>Shoot transcriptome of the giant reed, Arundo donax.</title>
        <authorList>
            <person name="Barrero R.A."/>
            <person name="Guerrero F.D."/>
            <person name="Moolhuijzen P."/>
            <person name="Goolsby J.A."/>
            <person name="Tidwell J."/>
            <person name="Bellgard S.E."/>
            <person name="Bellgard M.I."/>
        </authorList>
    </citation>
    <scope>NUCLEOTIDE SEQUENCE</scope>
    <source>
        <tissue evidence="2">Shoot tissue taken approximately 20 cm above the soil surface</tissue>
    </source>
</reference>